<reference evidence="3" key="2">
    <citation type="journal article" date="2019" name="Mol. Plant Microbe Interact.">
        <title>Genome sequence resources for four phytopathogenic fungi from the Colletotrichum orbiculare species complex.</title>
        <authorList>
            <person name="Gan P."/>
            <person name="Tsushima A."/>
            <person name="Narusaka M."/>
            <person name="Narusaka Y."/>
            <person name="Takano Y."/>
            <person name="Kubo Y."/>
            <person name="Shirasu K."/>
        </authorList>
    </citation>
    <scope>GENOME REANNOTATION</scope>
    <source>
        <strain evidence="3">104-T / ATCC 96160 / CBS 514.97 / LARS 414 / MAFF 240422</strain>
    </source>
</reference>
<evidence type="ECO:0000313" key="2">
    <source>
        <dbReference type="EMBL" id="TDZ23652.1"/>
    </source>
</evidence>
<feature type="compositionally biased region" description="Polar residues" evidence="1">
    <location>
        <begin position="135"/>
        <end position="146"/>
    </location>
</feature>
<protein>
    <submittedName>
        <fullName evidence="2">Uncharacterized protein</fullName>
    </submittedName>
</protein>
<name>A0A484G0G7_COLOR</name>
<organism evidence="2 3">
    <name type="scientific">Colletotrichum orbiculare (strain 104-T / ATCC 96160 / CBS 514.97 / LARS 414 / MAFF 240422)</name>
    <name type="common">Cucumber anthracnose fungus</name>
    <name type="synonym">Colletotrichum lagenarium</name>
    <dbReference type="NCBI Taxonomy" id="1213857"/>
    <lineage>
        <taxon>Eukaryota</taxon>
        <taxon>Fungi</taxon>
        <taxon>Dikarya</taxon>
        <taxon>Ascomycota</taxon>
        <taxon>Pezizomycotina</taxon>
        <taxon>Sordariomycetes</taxon>
        <taxon>Hypocreomycetidae</taxon>
        <taxon>Glomerellales</taxon>
        <taxon>Glomerellaceae</taxon>
        <taxon>Colletotrichum</taxon>
        <taxon>Colletotrichum orbiculare species complex</taxon>
    </lineage>
</organism>
<accession>A0A484G0G7</accession>
<dbReference type="EMBL" id="AMCV02000005">
    <property type="protein sequence ID" value="TDZ23652.1"/>
    <property type="molecule type" value="Genomic_DNA"/>
</dbReference>
<comment type="caution">
    <text evidence="2">The sequence shown here is derived from an EMBL/GenBank/DDBJ whole genome shotgun (WGS) entry which is preliminary data.</text>
</comment>
<keyword evidence="3" id="KW-1185">Reference proteome</keyword>
<dbReference type="AlphaFoldDB" id="A0A484G0G7"/>
<gene>
    <name evidence="2" type="ORF">Cob_v002924</name>
</gene>
<feature type="region of interest" description="Disordered" evidence="1">
    <location>
        <begin position="113"/>
        <end position="153"/>
    </location>
</feature>
<feature type="compositionally biased region" description="Basic and acidic residues" evidence="1">
    <location>
        <begin position="123"/>
        <end position="132"/>
    </location>
</feature>
<reference evidence="3" key="1">
    <citation type="journal article" date="2013" name="New Phytol.">
        <title>Comparative genomic and transcriptomic analyses reveal the hemibiotrophic stage shift of Colletotrichum fungi.</title>
        <authorList>
            <person name="Gan P."/>
            <person name="Ikeda K."/>
            <person name="Irieda H."/>
            <person name="Narusaka M."/>
            <person name="O'Connell R.J."/>
            <person name="Narusaka Y."/>
            <person name="Takano Y."/>
            <person name="Kubo Y."/>
            <person name="Shirasu K."/>
        </authorList>
    </citation>
    <scope>NUCLEOTIDE SEQUENCE [LARGE SCALE GENOMIC DNA]</scope>
    <source>
        <strain evidence="3">104-T / ATCC 96160 / CBS 514.97 / LARS 414 / MAFF 240422</strain>
    </source>
</reference>
<evidence type="ECO:0000313" key="3">
    <source>
        <dbReference type="Proteomes" id="UP000014480"/>
    </source>
</evidence>
<evidence type="ECO:0000256" key="1">
    <source>
        <dbReference type="SAM" id="MobiDB-lite"/>
    </source>
</evidence>
<sequence length="182" mass="20297">MIIRVRSRMGLLAQYFSCSIPDGKRTTHSSESLSTVDMPLESHRTLVLDGTRCPKMVTMSQLLSIYRMFLHHLLVMPTALRHLHAAMVTNDRPINPLQPARLAVGNAKPDYILSSPRGPAIQERSRSPEDMLKPSTISPNTTSCRQSRVHQEKPSWLEPSLNGNICPGLVAALYLQRASVMV</sequence>
<proteinExistence type="predicted"/>
<dbReference type="Proteomes" id="UP000014480">
    <property type="component" value="Unassembled WGS sequence"/>
</dbReference>